<dbReference type="STRING" id="1245528.M3JUH4"/>
<reference evidence="9 10" key="1">
    <citation type="submission" date="2013-02" db="EMBL/GenBank/DDBJ databases">
        <title>Genome sequence of Candida maltosa Xu316, a potential industrial strain for xylitol and ethanol production.</title>
        <authorList>
            <person name="Yu J."/>
            <person name="Wang Q."/>
            <person name="Geng X."/>
            <person name="Bao W."/>
            <person name="He P."/>
            <person name="Cai J."/>
        </authorList>
    </citation>
    <scope>NUCLEOTIDE SEQUENCE [LARGE SCALE GENOMIC DNA]</scope>
    <source>
        <strain evidence="10">Xu316</strain>
    </source>
</reference>
<feature type="domain" description="CAF1B/HIR1 beta-propeller" evidence="8">
    <location>
        <begin position="3"/>
        <end position="91"/>
    </location>
</feature>
<keyword evidence="2" id="KW-0853">WD repeat</keyword>
<feature type="region of interest" description="Disordered" evidence="7">
    <location>
        <begin position="105"/>
        <end position="156"/>
    </location>
</feature>
<dbReference type="eggNOG" id="KOG1009">
    <property type="taxonomic scope" value="Eukaryota"/>
</dbReference>
<name>M3JUH4_CANMX</name>
<dbReference type="InterPro" id="IPR036322">
    <property type="entry name" value="WD40_repeat_dom_sf"/>
</dbReference>
<dbReference type="PANTHER" id="PTHR15271">
    <property type="entry name" value="CHROMATIN ASSEMBLY FACTOR 1 SUBUNIT B"/>
    <property type="match status" value="1"/>
</dbReference>
<organism evidence="9 10">
    <name type="scientific">Candida maltosa (strain Xu316)</name>
    <name type="common">Yeast</name>
    <dbReference type="NCBI Taxonomy" id="1245528"/>
    <lineage>
        <taxon>Eukaryota</taxon>
        <taxon>Fungi</taxon>
        <taxon>Dikarya</taxon>
        <taxon>Ascomycota</taxon>
        <taxon>Saccharomycotina</taxon>
        <taxon>Pichiomycetes</taxon>
        <taxon>Debaryomycetaceae</taxon>
        <taxon>Candida/Lodderomyces clade</taxon>
        <taxon>Candida</taxon>
    </lineage>
</organism>
<proteinExistence type="predicted"/>
<accession>M3JUH4</accession>
<comment type="caution">
    <text evidence="9">The sequence shown here is derived from an EMBL/GenBank/DDBJ whole genome shotgun (WGS) entry which is preliminary data.</text>
</comment>
<dbReference type="Proteomes" id="UP000011777">
    <property type="component" value="Unassembled WGS sequence"/>
</dbReference>
<evidence type="ECO:0000313" key="9">
    <source>
        <dbReference type="EMBL" id="EMG46525.1"/>
    </source>
</evidence>
<dbReference type="InterPro" id="IPR055410">
    <property type="entry name" value="Beta-prop_CAF1B_HIR1"/>
</dbReference>
<evidence type="ECO:0000259" key="8">
    <source>
        <dbReference type="Pfam" id="PF24105"/>
    </source>
</evidence>
<keyword evidence="10" id="KW-1185">Reference proteome</keyword>
<comment type="subcellular location">
    <subcellularLocation>
        <location evidence="1">Nucleus</location>
    </subcellularLocation>
</comment>
<evidence type="ECO:0000256" key="7">
    <source>
        <dbReference type="SAM" id="MobiDB-lite"/>
    </source>
</evidence>
<dbReference type="GO" id="GO:0006281">
    <property type="term" value="P:DNA repair"/>
    <property type="evidence" value="ECO:0007669"/>
    <property type="project" value="UniProtKB-KW"/>
</dbReference>
<evidence type="ECO:0000256" key="4">
    <source>
        <dbReference type="ARBA" id="ARBA00022763"/>
    </source>
</evidence>
<evidence type="ECO:0000256" key="3">
    <source>
        <dbReference type="ARBA" id="ARBA00022737"/>
    </source>
</evidence>
<evidence type="ECO:0000313" key="10">
    <source>
        <dbReference type="Proteomes" id="UP000011777"/>
    </source>
</evidence>
<dbReference type="GO" id="GO:0005634">
    <property type="term" value="C:nucleus"/>
    <property type="evidence" value="ECO:0007669"/>
    <property type="project" value="UniProtKB-SubCell"/>
</dbReference>
<evidence type="ECO:0000256" key="5">
    <source>
        <dbReference type="ARBA" id="ARBA00023204"/>
    </source>
</evidence>
<dbReference type="GO" id="GO:0006335">
    <property type="term" value="P:DNA replication-dependent chromatin assembly"/>
    <property type="evidence" value="ECO:0007669"/>
    <property type="project" value="InterPro"/>
</dbReference>
<keyword evidence="3" id="KW-0677">Repeat</keyword>
<dbReference type="Pfam" id="PF24105">
    <property type="entry name" value="Beta-prop_CAF1B_HIR1"/>
    <property type="match status" value="1"/>
</dbReference>
<sequence>LSKPAIAVSFSPIKYKLNGESTIKVPYKLVFAVALQDGVVIYSTQDNFKPLGFVSNLHYSSITDLKWDNDGSRIIISSTDGFCSHVVFEKDVFGEPCEDQTFAVPTTTTTTSEPEKVSPAAKNEADEIVVDEVPKEPEPPKTNNDNTPSIDTFFGKNQKVKKRIAPTLIQQ</sequence>
<dbReference type="GO" id="GO:0006334">
    <property type="term" value="P:nucleosome assembly"/>
    <property type="evidence" value="ECO:0007669"/>
    <property type="project" value="TreeGrafter"/>
</dbReference>
<gene>
    <name evidence="9" type="ORF">G210_3226</name>
</gene>
<dbReference type="InterPro" id="IPR045145">
    <property type="entry name" value="PTHR15271"/>
</dbReference>
<evidence type="ECO:0000256" key="2">
    <source>
        <dbReference type="ARBA" id="ARBA00022574"/>
    </source>
</evidence>
<keyword evidence="5" id="KW-0234">DNA repair</keyword>
<keyword evidence="6" id="KW-0539">Nucleus</keyword>
<dbReference type="OrthoDB" id="71227at2759"/>
<protein>
    <submittedName>
        <fullName evidence="9">Chromatin assembly complex subunit, putative (Chromatin assembly factor (Caf) subunit, putative)</fullName>
    </submittedName>
</protein>
<evidence type="ECO:0000256" key="6">
    <source>
        <dbReference type="ARBA" id="ARBA00023242"/>
    </source>
</evidence>
<dbReference type="EMBL" id="AOGT01001975">
    <property type="protein sequence ID" value="EMG46525.1"/>
    <property type="molecule type" value="Genomic_DNA"/>
</dbReference>
<dbReference type="HOGENOM" id="CLU_1566595_0_0_1"/>
<dbReference type="AlphaFoldDB" id="M3JUH4"/>
<evidence type="ECO:0000256" key="1">
    <source>
        <dbReference type="ARBA" id="ARBA00004123"/>
    </source>
</evidence>
<dbReference type="SUPFAM" id="SSF50978">
    <property type="entry name" value="WD40 repeat-like"/>
    <property type="match status" value="1"/>
</dbReference>
<dbReference type="GO" id="GO:0033186">
    <property type="term" value="C:CAF-1 complex"/>
    <property type="evidence" value="ECO:0007669"/>
    <property type="project" value="TreeGrafter"/>
</dbReference>
<dbReference type="PANTHER" id="PTHR15271:SF4">
    <property type="entry name" value="CHROMATIN ASSEMBLY FACTOR 1 SUBUNIT B"/>
    <property type="match status" value="1"/>
</dbReference>
<feature type="non-terminal residue" evidence="9">
    <location>
        <position position="1"/>
    </location>
</feature>
<keyword evidence="4" id="KW-0227">DNA damage</keyword>